<evidence type="ECO:0000313" key="4">
    <source>
        <dbReference type="EMBL" id="CAF4600219.1"/>
    </source>
</evidence>
<dbReference type="SUPFAM" id="SSF53254">
    <property type="entry name" value="Phosphoglycerate mutase-like"/>
    <property type="match status" value="1"/>
</dbReference>
<dbReference type="Proteomes" id="UP000663848">
    <property type="component" value="Unassembled WGS sequence"/>
</dbReference>
<dbReference type="InterPro" id="IPR029033">
    <property type="entry name" value="His_PPase_superfam"/>
</dbReference>
<dbReference type="CDD" id="cd07067">
    <property type="entry name" value="HP_PGM_like"/>
    <property type="match status" value="1"/>
</dbReference>
<dbReference type="Proteomes" id="UP000663825">
    <property type="component" value="Unassembled WGS sequence"/>
</dbReference>
<dbReference type="InterPro" id="IPR051710">
    <property type="entry name" value="Phosphatase_SH3-domain"/>
</dbReference>
<dbReference type="Proteomes" id="UP000663838">
    <property type="component" value="Unassembled WGS sequence"/>
</dbReference>
<organism evidence="1 6">
    <name type="scientific">Rotaria socialis</name>
    <dbReference type="NCBI Taxonomy" id="392032"/>
    <lineage>
        <taxon>Eukaryota</taxon>
        <taxon>Metazoa</taxon>
        <taxon>Spiralia</taxon>
        <taxon>Gnathifera</taxon>
        <taxon>Rotifera</taxon>
        <taxon>Eurotatoria</taxon>
        <taxon>Bdelloidea</taxon>
        <taxon>Philodinida</taxon>
        <taxon>Philodinidae</taxon>
        <taxon>Rotaria</taxon>
    </lineage>
</organism>
<evidence type="ECO:0000313" key="2">
    <source>
        <dbReference type="EMBL" id="CAF3417681.1"/>
    </source>
</evidence>
<dbReference type="EMBL" id="CAJOBR010001346">
    <property type="protein sequence ID" value="CAF4600219.1"/>
    <property type="molecule type" value="Genomic_DNA"/>
</dbReference>
<dbReference type="PANTHER" id="PTHR16469">
    <property type="entry name" value="UBIQUITIN-ASSOCIATED AND SH3 DOMAIN-CONTAINING BA-RELATED"/>
    <property type="match status" value="1"/>
</dbReference>
<protein>
    <submittedName>
        <fullName evidence="1">Uncharacterized protein</fullName>
    </submittedName>
</protein>
<gene>
    <name evidence="3" type="ORF">GRG538_LOCUS26250</name>
    <name evidence="2" type="ORF">KIK155_LOCUS9637</name>
    <name evidence="4" type="ORF">QYT958_LOCUS11499</name>
    <name evidence="1" type="ORF">TIS948_LOCUS8542</name>
    <name evidence="5" type="ORF">TOA249_LOCUS21673</name>
</gene>
<dbReference type="Pfam" id="PF00300">
    <property type="entry name" value="His_Phos_1"/>
    <property type="match status" value="1"/>
</dbReference>
<dbReference type="OrthoDB" id="414418at2759"/>
<comment type="caution">
    <text evidence="1">The sequence shown here is derived from an EMBL/GenBank/DDBJ whole genome shotgun (WGS) entry which is preliminary data.</text>
</comment>
<dbReference type="InterPro" id="IPR013078">
    <property type="entry name" value="His_Pase_superF_clade-1"/>
</dbReference>
<dbReference type="PANTHER" id="PTHR16469:SF5">
    <property type="entry name" value="PHOSPHOGLYCERATE MUTASE FAMILY PROTEIN"/>
    <property type="match status" value="1"/>
</dbReference>
<sequence>MYQRARPKPRIIIMRHSERLDSVLRNANWPQEAFINGVYSPNLTQMPTVLPTRANPHEYSLDTPLSRHGRAHAHHTGEFFRSLRLIPHRVYTSPAMRCVETADSVLDGLGRRERVPLRIDLALHEPTKRQLPLQPAEFYSSVNFFVDLNYSPILSPTNSNIIVQESRLAYYQRMYTVLKRITMKLISQSMKATSSSSPPTVLIVTHRPCVTLLAAMLNLDTVDDKVRYLNDMLSNRTGEVNFLAMIIAEYDATTGLWTFLSDFSEITTNQLMSTTRLQTTMQFPK</sequence>
<accession>A0A817NV33</accession>
<reference evidence="1" key="1">
    <citation type="submission" date="2021-02" db="EMBL/GenBank/DDBJ databases">
        <authorList>
            <person name="Nowell W R."/>
        </authorList>
    </citation>
    <scope>NUCLEOTIDE SEQUENCE</scope>
</reference>
<dbReference type="Gene3D" id="3.40.50.1240">
    <property type="entry name" value="Phosphoglycerate mutase-like"/>
    <property type="match status" value="1"/>
</dbReference>
<name>A0A817NV33_9BILA</name>
<evidence type="ECO:0000313" key="5">
    <source>
        <dbReference type="EMBL" id="CAF4772525.1"/>
    </source>
</evidence>
<evidence type="ECO:0000313" key="6">
    <source>
        <dbReference type="Proteomes" id="UP000663825"/>
    </source>
</evidence>
<dbReference type="EMBL" id="CAJNYT010004547">
    <property type="protein sequence ID" value="CAF3669065.1"/>
    <property type="molecule type" value="Genomic_DNA"/>
</dbReference>
<evidence type="ECO:0000313" key="3">
    <source>
        <dbReference type="EMBL" id="CAF3669065.1"/>
    </source>
</evidence>
<dbReference type="Proteomes" id="UP000663872">
    <property type="component" value="Unassembled WGS sequence"/>
</dbReference>
<dbReference type="EMBL" id="CAJOBS010001896">
    <property type="protein sequence ID" value="CAF4772525.1"/>
    <property type="molecule type" value="Genomic_DNA"/>
</dbReference>
<evidence type="ECO:0000313" key="1">
    <source>
        <dbReference type="EMBL" id="CAF3130990.1"/>
    </source>
</evidence>
<dbReference type="AlphaFoldDB" id="A0A817NV33"/>
<dbReference type="EMBL" id="CAJNXB010001111">
    <property type="protein sequence ID" value="CAF3130990.1"/>
    <property type="molecule type" value="Genomic_DNA"/>
</dbReference>
<dbReference type="Proteomes" id="UP000663865">
    <property type="component" value="Unassembled WGS sequence"/>
</dbReference>
<proteinExistence type="predicted"/>
<dbReference type="EMBL" id="CAJNYV010001372">
    <property type="protein sequence ID" value="CAF3417681.1"/>
    <property type="molecule type" value="Genomic_DNA"/>
</dbReference>